<name>A0A9P7XUY5_9FUNG</name>
<dbReference type="GO" id="GO:0010468">
    <property type="term" value="P:regulation of gene expression"/>
    <property type="evidence" value="ECO:0007669"/>
    <property type="project" value="UniProtKB-ARBA"/>
</dbReference>
<gene>
    <name evidence="3" type="primary">SWI6_3</name>
    <name evidence="3" type="ORF">KI688_011347</name>
</gene>
<evidence type="ECO:0000313" key="3">
    <source>
        <dbReference type="EMBL" id="KAG9067760.1"/>
    </source>
</evidence>
<dbReference type="PANTHER" id="PTHR43828:SF3">
    <property type="entry name" value="CHROMO DOMAIN-CONTAINING PROTEIN"/>
    <property type="match status" value="1"/>
</dbReference>
<dbReference type="GO" id="GO:0030907">
    <property type="term" value="C:MBF transcription complex"/>
    <property type="evidence" value="ECO:0007669"/>
    <property type="project" value="TreeGrafter"/>
</dbReference>
<dbReference type="GO" id="GO:0033309">
    <property type="term" value="C:SBF transcription complex"/>
    <property type="evidence" value="ECO:0007669"/>
    <property type="project" value="TreeGrafter"/>
</dbReference>
<organism evidence="3 4">
    <name type="scientific">Linnemannia hyalina</name>
    <dbReference type="NCBI Taxonomy" id="64524"/>
    <lineage>
        <taxon>Eukaryota</taxon>
        <taxon>Fungi</taxon>
        <taxon>Fungi incertae sedis</taxon>
        <taxon>Mucoromycota</taxon>
        <taxon>Mortierellomycotina</taxon>
        <taxon>Mortierellomycetes</taxon>
        <taxon>Mortierellales</taxon>
        <taxon>Mortierellaceae</taxon>
        <taxon>Linnemannia</taxon>
    </lineage>
</organism>
<feature type="compositionally biased region" description="Low complexity" evidence="2">
    <location>
        <begin position="57"/>
        <end position="71"/>
    </location>
</feature>
<feature type="compositionally biased region" description="Polar residues" evidence="2">
    <location>
        <begin position="44"/>
        <end position="56"/>
    </location>
</feature>
<sequence>MRNKKKSTVQLSRTTTTTTSIESISINLRTPTLVNNRVLHFPRTSPSTDTNNSNQHSAGQGTSNSNGTTNTATYEHAHRIPQSAALLQLKTTLGHLKSHHEETLKLIEKRDAIRLRLAILDIEKRACSCVGANREIENKVGLRAGDFGVDDLELGPSEAPFVPRAFSAEPSSNEENGGKRGKDVMHVVQKMVDELDVEFSQEILARQDQLKDTQSLLRNATRELTETRRSIIDYRSQAQQVAEAQQKIKNLSLSLEEESQRTRSHKGYNSKLRPPSGEDIDLLFNVRKRTSSDGMTTTGAVEVGGSGEDLKTRERMAEDDLILLRSRVYAYQKNDEELALELAEAKSKTTANELLCKKVIAICCNIQLDKVEEMLVSLTLAVESDGASLGL</sequence>
<feature type="region of interest" description="Disordered" evidence="2">
    <location>
        <begin position="40"/>
        <end position="71"/>
    </location>
</feature>
<dbReference type="Proteomes" id="UP000707451">
    <property type="component" value="Unassembled WGS sequence"/>
</dbReference>
<comment type="caution">
    <text evidence="3">The sequence shown here is derived from an EMBL/GenBank/DDBJ whole genome shotgun (WGS) entry which is preliminary data.</text>
</comment>
<evidence type="ECO:0000313" key="4">
    <source>
        <dbReference type="Proteomes" id="UP000707451"/>
    </source>
</evidence>
<protein>
    <submittedName>
        <fullName evidence="3">Transcriptional regulator swi6</fullName>
    </submittedName>
</protein>
<keyword evidence="4" id="KW-1185">Reference proteome</keyword>
<keyword evidence="1" id="KW-0677">Repeat</keyword>
<evidence type="ECO:0000256" key="2">
    <source>
        <dbReference type="SAM" id="MobiDB-lite"/>
    </source>
</evidence>
<accession>A0A9P7XUY5</accession>
<proteinExistence type="predicted"/>
<dbReference type="InterPro" id="IPR051642">
    <property type="entry name" value="SWI6-like"/>
</dbReference>
<dbReference type="PANTHER" id="PTHR43828">
    <property type="entry name" value="ASPARAGINASE"/>
    <property type="match status" value="1"/>
</dbReference>
<evidence type="ECO:0000256" key="1">
    <source>
        <dbReference type="ARBA" id="ARBA00022737"/>
    </source>
</evidence>
<reference evidence="3" key="1">
    <citation type="submission" date="2021-06" db="EMBL/GenBank/DDBJ databases">
        <title>Genome Sequence of Mortierella hyaline Strain SCG-10, a Cold-Adapted, Nitrate-Reducing Fungus Isolated from Soil in Minnesota, USA.</title>
        <authorList>
            <person name="Aldossari N."/>
        </authorList>
    </citation>
    <scope>NUCLEOTIDE SEQUENCE</scope>
    <source>
        <strain evidence="3">SCG-10</strain>
    </source>
</reference>
<dbReference type="EMBL" id="JAHRHY010000007">
    <property type="protein sequence ID" value="KAG9067760.1"/>
    <property type="molecule type" value="Genomic_DNA"/>
</dbReference>
<feature type="region of interest" description="Disordered" evidence="2">
    <location>
        <begin position="255"/>
        <end position="275"/>
    </location>
</feature>
<dbReference type="OrthoDB" id="10354157at2759"/>
<dbReference type="AlphaFoldDB" id="A0A9P7XUY5"/>